<proteinExistence type="predicted"/>
<keyword evidence="2" id="KW-1185">Reference proteome</keyword>
<organism evidence="1 2">
    <name type="scientific">Magnetospirillum sulfuroxidans</name>
    <dbReference type="NCBI Taxonomy" id="611300"/>
    <lineage>
        <taxon>Bacteria</taxon>
        <taxon>Pseudomonadati</taxon>
        <taxon>Pseudomonadota</taxon>
        <taxon>Alphaproteobacteria</taxon>
        <taxon>Rhodospirillales</taxon>
        <taxon>Rhodospirillaceae</taxon>
        <taxon>Magnetospirillum</taxon>
    </lineage>
</organism>
<evidence type="ECO:0000313" key="2">
    <source>
        <dbReference type="Proteomes" id="UP000680714"/>
    </source>
</evidence>
<reference evidence="1 2" key="1">
    <citation type="submission" date="2021-04" db="EMBL/GenBank/DDBJ databases">
        <title>Magnetospirillum sulfuroxidans sp. nov., a facultative chemolithoautotrophic sulfur-oxidizing alphaproteobacterium isolated from freshwater sediment and proposals for Paramagetospirillum gen. nov., and Magnetospirillaceae fam. nov.</title>
        <authorList>
            <person name="Koziaeva V."/>
            <person name="Geelhoed J.S."/>
            <person name="Sorokin D.Y."/>
            <person name="Grouzdev D.S."/>
        </authorList>
    </citation>
    <scope>NUCLEOTIDE SEQUENCE [LARGE SCALE GENOMIC DNA]</scope>
    <source>
        <strain evidence="1 2">J10</strain>
    </source>
</reference>
<dbReference type="RefSeq" id="WP_211546282.1">
    <property type="nucleotide sequence ID" value="NZ_JAGTUF010000001.1"/>
</dbReference>
<dbReference type="Proteomes" id="UP000680714">
    <property type="component" value="Unassembled WGS sequence"/>
</dbReference>
<dbReference type="EMBL" id="JAGTUF010000001">
    <property type="protein sequence ID" value="MBR9970827.1"/>
    <property type="molecule type" value="Genomic_DNA"/>
</dbReference>
<comment type="caution">
    <text evidence="1">The sequence shown here is derived from an EMBL/GenBank/DDBJ whole genome shotgun (WGS) entry which is preliminary data.</text>
</comment>
<evidence type="ECO:0000313" key="1">
    <source>
        <dbReference type="EMBL" id="MBR9970827.1"/>
    </source>
</evidence>
<sequence>MIDRDLLGDPVAVMVKKPAQLPLNLSMGVSIRWGGVSLTVSRDRTCGSIVAVPVDLPDFGVRWAAALKVLYPGRRIGELDYKLCARALAVSPRTVEGYAAGQPPGGKVWWRAWNLHKQRLCLLVAPELAPPSVAELLRAAEAMRATSGDIAVALAVIADAAAQTAGGGASHVERLG</sequence>
<accession>A0ABS5I9J7</accession>
<gene>
    <name evidence="1" type="ORF">KEC16_03760</name>
</gene>
<protein>
    <submittedName>
        <fullName evidence="1">Uncharacterized protein</fullName>
    </submittedName>
</protein>
<name>A0ABS5I9J7_9PROT</name>